<reference evidence="3" key="1">
    <citation type="journal article" date="2020" name="BMC Genomics">
        <title>Correction to: Identification and distribution of gene clusters required for synthesis of sphingolipid metabolism inhibitors in diverse species of the filamentous fungus Fusarium.</title>
        <authorList>
            <person name="Kim H.S."/>
            <person name="Lohmar J.M."/>
            <person name="Busman M."/>
            <person name="Brown D.W."/>
            <person name="Naumann T.A."/>
            <person name="Divon H.H."/>
            <person name="Lysoe E."/>
            <person name="Uhlig S."/>
            <person name="Proctor R.H."/>
        </authorList>
    </citation>
    <scope>NUCLEOTIDE SEQUENCE</scope>
    <source>
        <strain evidence="3">NRRL 20472</strain>
    </source>
</reference>
<dbReference type="Pfam" id="PF26616">
    <property type="entry name" value="CorA-like"/>
    <property type="match status" value="1"/>
</dbReference>
<dbReference type="EMBL" id="JABEXW010000332">
    <property type="protein sequence ID" value="KAF4965693.1"/>
    <property type="molecule type" value="Genomic_DNA"/>
</dbReference>
<keyword evidence="4" id="KW-1185">Reference proteome</keyword>
<feature type="domain" description="CorA-like transporter" evidence="2">
    <location>
        <begin position="91"/>
        <end position="264"/>
    </location>
</feature>
<name>A0A8H4TXB1_9HYPO</name>
<dbReference type="AlphaFoldDB" id="A0A8H4TXB1"/>
<comment type="caution">
    <text evidence="3">The sequence shown here is derived from an EMBL/GenBank/DDBJ whole genome shotgun (WGS) entry which is preliminary data.</text>
</comment>
<keyword evidence="1" id="KW-0812">Transmembrane</keyword>
<proteinExistence type="predicted"/>
<accession>A0A8H4TXB1</accession>
<keyword evidence="1" id="KW-0472">Membrane</keyword>
<feature type="transmembrane region" description="Helical" evidence="1">
    <location>
        <begin position="406"/>
        <end position="426"/>
    </location>
</feature>
<organism evidence="3 4">
    <name type="scientific">Fusarium sarcochroum</name>
    <dbReference type="NCBI Taxonomy" id="1208366"/>
    <lineage>
        <taxon>Eukaryota</taxon>
        <taxon>Fungi</taxon>
        <taxon>Dikarya</taxon>
        <taxon>Ascomycota</taxon>
        <taxon>Pezizomycotina</taxon>
        <taxon>Sordariomycetes</taxon>
        <taxon>Hypocreomycetidae</taxon>
        <taxon>Hypocreales</taxon>
        <taxon>Nectriaceae</taxon>
        <taxon>Fusarium</taxon>
        <taxon>Fusarium lateritium species complex</taxon>
    </lineage>
</organism>
<reference evidence="3" key="2">
    <citation type="submission" date="2020-05" db="EMBL/GenBank/DDBJ databases">
        <authorList>
            <person name="Kim H.-S."/>
            <person name="Proctor R.H."/>
            <person name="Brown D.W."/>
        </authorList>
    </citation>
    <scope>NUCLEOTIDE SEQUENCE</scope>
    <source>
        <strain evidence="3">NRRL 20472</strain>
    </source>
</reference>
<protein>
    <recommendedName>
        <fullName evidence="2">CorA-like transporter domain-containing protein</fullName>
    </recommendedName>
</protein>
<dbReference type="OrthoDB" id="5392974at2759"/>
<evidence type="ECO:0000313" key="4">
    <source>
        <dbReference type="Proteomes" id="UP000622797"/>
    </source>
</evidence>
<keyword evidence="1" id="KW-1133">Transmembrane helix</keyword>
<evidence type="ECO:0000256" key="1">
    <source>
        <dbReference type="SAM" id="Phobius"/>
    </source>
</evidence>
<dbReference type="InterPro" id="IPR058257">
    <property type="entry name" value="CorA-like_dom"/>
</dbReference>
<dbReference type="Proteomes" id="UP000622797">
    <property type="component" value="Unassembled WGS sequence"/>
</dbReference>
<evidence type="ECO:0000259" key="2">
    <source>
        <dbReference type="Pfam" id="PF26616"/>
    </source>
</evidence>
<gene>
    <name evidence="3" type="ORF">FSARC_6533</name>
</gene>
<evidence type="ECO:0000313" key="3">
    <source>
        <dbReference type="EMBL" id="KAF4965693.1"/>
    </source>
</evidence>
<sequence length="431" mass="50084">MAAQPDVYYPKLIEVPAQFIESYKLYEYYPEHLIPRSVDEQYDGDFSASYRTRFEERQKSKEPLLLRHKEVLVTQEPSNFLPSIVAVCPTQLSDKMLLRLLSYYHVMTSFLDFLFVYGIQQSQEQEIRYSGFRSDITTLNPHPGATIPSPQRSGHRYQICYNTKTVSNFGKDFKERWKWTYRQVSVYHHFDLDSGNQIWMIGDPQRSLAERIGQIYNDKKYHDKSFETYASAFCTSSRIHLVFMNAAIKDWRLIILRAEENLTTTQPIDLPKGPRGGPLFSSTDLSNLQLLERQANAALVVVESNEATLTSLRDFFHEQMTFLLSRVHSKQATPICEENLKQFLSKLGELIYETKMHIKHLTRILQSYAERKSLLFQHLEAQKMVKQEDLNNSMWALAKRGESEAITMRIVTVITLIFLPATLVSVRAPRG</sequence>